<dbReference type="Proteomes" id="UP000591131">
    <property type="component" value="Unassembled WGS sequence"/>
</dbReference>
<feature type="region of interest" description="Disordered" evidence="1">
    <location>
        <begin position="47"/>
        <end position="67"/>
    </location>
</feature>
<accession>A0A7J6MXN1</accession>
<dbReference type="PROSITE" id="PS50011">
    <property type="entry name" value="PROTEIN_KINASE_DOM"/>
    <property type="match status" value="1"/>
</dbReference>
<name>A0A7J6MXN1_PERCH</name>
<dbReference type="AlphaFoldDB" id="A0A7J6MXN1"/>
<dbReference type="InterPro" id="IPR000719">
    <property type="entry name" value="Prot_kinase_dom"/>
</dbReference>
<dbReference type="SUPFAM" id="SSF56112">
    <property type="entry name" value="Protein kinase-like (PK-like)"/>
    <property type="match status" value="1"/>
</dbReference>
<gene>
    <name evidence="3" type="ORF">FOL47_006705</name>
</gene>
<feature type="compositionally biased region" description="Acidic residues" evidence="1">
    <location>
        <begin position="54"/>
        <end position="63"/>
    </location>
</feature>
<dbReference type="EMBL" id="JAAPAO010000038">
    <property type="protein sequence ID" value="KAF4676097.1"/>
    <property type="molecule type" value="Genomic_DNA"/>
</dbReference>
<evidence type="ECO:0000256" key="1">
    <source>
        <dbReference type="SAM" id="MobiDB-lite"/>
    </source>
</evidence>
<dbReference type="Gene3D" id="3.30.200.20">
    <property type="entry name" value="Phosphorylase Kinase, domain 1"/>
    <property type="match status" value="1"/>
</dbReference>
<comment type="caution">
    <text evidence="3">The sequence shown here is derived from an EMBL/GenBank/DDBJ whole genome shotgun (WGS) entry which is preliminary data.</text>
</comment>
<dbReference type="GO" id="GO:0004672">
    <property type="term" value="F:protein kinase activity"/>
    <property type="evidence" value="ECO:0007669"/>
    <property type="project" value="InterPro"/>
</dbReference>
<dbReference type="GO" id="GO:0005524">
    <property type="term" value="F:ATP binding"/>
    <property type="evidence" value="ECO:0007669"/>
    <property type="project" value="InterPro"/>
</dbReference>
<sequence length="134" mass="14560">MSILPPLPPRFADRLREDNSAITDPLVSSSGVRQKYDGVVAVLRRPSVPAGYSGDDEEEEEEGNGVSAVSYRIDERYKLVELLGQGAYGIVMSADDIDNGTAVGIKVIENAFDHVTFTKRTLRELNQDSAAFAA</sequence>
<reference evidence="3 4" key="1">
    <citation type="submission" date="2020-04" db="EMBL/GenBank/DDBJ databases">
        <title>Perkinsus chesapeaki whole genome sequence.</title>
        <authorList>
            <person name="Bogema D.R."/>
        </authorList>
    </citation>
    <scope>NUCLEOTIDE SEQUENCE [LARGE SCALE GENOMIC DNA]</scope>
    <source>
        <strain evidence="3">ATCC PRA-425</strain>
    </source>
</reference>
<dbReference type="InterPro" id="IPR011009">
    <property type="entry name" value="Kinase-like_dom_sf"/>
</dbReference>
<dbReference type="OrthoDB" id="346677at2759"/>
<proteinExistence type="predicted"/>
<organism evidence="3 4">
    <name type="scientific">Perkinsus chesapeaki</name>
    <name type="common">Clam parasite</name>
    <name type="synonym">Perkinsus andrewsi</name>
    <dbReference type="NCBI Taxonomy" id="330153"/>
    <lineage>
        <taxon>Eukaryota</taxon>
        <taxon>Sar</taxon>
        <taxon>Alveolata</taxon>
        <taxon>Perkinsozoa</taxon>
        <taxon>Perkinsea</taxon>
        <taxon>Perkinsida</taxon>
        <taxon>Perkinsidae</taxon>
        <taxon>Perkinsus</taxon>
    </lineage>
</organism>
<evidence type="ECO:0000259" key="2">
    <source>
        <dbReference type="PROSITE" id="PS50011"/>
    </source>
</evidence>
<protein>
    <recommendedName>
        <fullName evidence="2">Protein kinase domain-containing protein</fullName>
    </recommendedName>
</protein>
<feature type="domain" description="Protein kinase" evidence="2">
    <location>
        <begin position="77"/>
        <end position="134"/>
    </location>
</feature>
<evidence type="ECO:0000313" key="4">
    <source>
        <dbReference type="Proteomes" id="UP000591131"/>
    </source>
</evidence>
<keyword evidence="4" id="KW-1185">Reference proteome</keyword>
<evidence type="ECO:0000313" key="3">
    <source>
        <dbReference type="EMBL" id="KAF4676097.1"/>
    </source>
</evidence>